<keyword evidence="2" id="KW-0547">Nucleotide-binding</keyword>
<keyword evidence="6" id="KW-1185">Reference proteome</keyword>
<dbReference type="InterPro" id="IPR027417">
    <property type="entry name" value="P-loop_NTPase"/>
</dbReference>
<feature type="domain" description="ABC transporter" evidence="4">
    <location>
        <begin position="10"/>
        <end position="241"/>
    </location>
</feature>
<keyword evidence="3 5" id="KW-0067">ATP-binding</keyword>
<dbReference type="Proteomes" id="UP000252707">
    <property type="component" value="Unassembled WGS sequence"/>
</dbReference>
<dbReference type="PROSITE" id="PS50893">
    <property type="entry name" value="ABC_TRANSPORTER_2"/>
    <property type="match status" value="1"/>
</dbReference>
<protein>
    <submittedName>
        <fullName evidence="5">Tungstate transport system ATP-binding protein</fullName>
    </submittedName>
</protein>
<dbReference type="InterPro" id="IPR015856">
    <property type="entry name" value="ABC_transpr_CbiO/EcfA_su"/>
</dbReference>
<evidence type="ECO:0000313" key="6">
    <source>
        <dbReference type="Proteomes" id="UP000252707"/>
    </source>
</evidence>
<dbReference type="SMART" id="SM00382">
    <property type="entry name" value="AAA"/>
    <property type="match status" value="1"/>
</dbReference>
<evidence type="ECO:0000256" key="2">
    <source>
        <dbReference type="ARBA" id="ARBA00022741"/>
    </source>
</evidence>
<dbReference type="Pfam" id="PF00005">
    <property type="entry name" value="ABC_tran"/>
    <property type="match status" value="1"/>
</dbReference>
<dbReference type="EMBL" id="QPJY01000009">
    <property type="protein sequence ID" value="RCX26566.1"/>
    <property type="molecule type" value="Genomic_DNA"/>
</dbReference>
<dbReference type="GO" id="GO:0016020">
    <property type="term" value="C:membrane"/>
    <property type="evidence" value="ECO:0007669"/>
    <property type="project" value="InterPro"/>
</dbReference>
<evidence type="ECO:0000259" key="4">
    <source>
        <dbReference type="PROSITE" id="PS50893"/>
    </source>
</evidence>
<accession>A0A369C175</accession>
<evidence type="ECO:0000313" key="5">
    <source>
        <dbReference type="EMBL" id="RCX26566.1"/>
    </source>
</evidence>
<dbReference type="GO" id="GO:0005524">
    <property type="term" value="F:ATP binding"/>
    <property type="evidence" value="ECO:0007669"/>
    <property type="project" value="UniProtKB-KW"/>
</dbReference>
<dbReference type="PANTHER" id="PTHR43514">
    <property type="entry name" value="ABC TRANSPORTER I FAMILY MEMBER 10"/>
    <property type="match status" value="1"/>
</dbReference>
<dbReference type="CDD" id="cd03225">
    <property type="entry name" value="ABC_cobalt_CbiO_domain1"/>
    <property type="match status" value="1"/>
</dbReference>
<dbReference type="OrthoDB" id="6461291at2"/>
<evidence type="ECO:0000256" key="1">
    <source>
        <dbReference type="ARBA" id="ARBA00022448"/>
    </source>
</evidence>
<dbReference type="GO" id="GO:0055085">
    <property type="term" value="P:transmembrane transport"/>
    <property type="evidence" value="ECO:0007669"/>
    <property type="project" value="InterPro"/>
</dbReference>
<comment type="caution">
    <text evidence="5">The sequence shown here is derived from an EMBL/GenBank/DDBJ whole genome shotgun (WGS) entry which is preliminary data.</text>
</comment>
<name>A0A369C175_9GAMM</name>
<evidence type="ECO:0000256" key="3">
    <source>
        <dbReference type="ARBA" id="ARBA00022840"/>
    </source>
</evidence>
<dbReference type="RefSeq" id="WP_114280645.1">
    <property type="nucleotide sequence ID" value="NZ_QPJY01000009.1"/>
</dbReference>
<reference evidence="5 6" key="1">
    <citation type="submission" date="2018-07" db="EMBL/GenBank/DDBJ databases">
        <title>Genomic Encyclopedia of Type Strains, Phase IV (KMG-IV): sequencing the most valuable type-strain genomes for metagenomic binning, comparative biology and taxonomic classification.</title>
        <authorList>
            <person name="Goeker M."/>
        </authorList>
    </citation>
    <scope>NUCLEOTIDE SEQUENCE [LARGE SCALE GENOMIC DNA]</scope>
    <source>
        <strain evidence="5 6">DSM 26407</strain>
    </source>
</reference>
<dbReference type="InterPro" id="IPR003593">
    <property type="entry name" value="AAA+_ATPase"/>
</dbReference>
<gene>
    <name evidence="5" type="ORF">DFQ59_10995</name>
</gene>
<keyword evidence="1" id="KW-0813">Transport</keyword>
<organism evidence="5 6">
    <name type="scientific">Thioalbus denitrificans</name>
    <dbReference type="NCBI Taxonomy" id="547122"/>
    <lineage>
        <taxon>Bacteria</taxon>
        <taxon>Pseudomonadati</taxon>
        <taxon>Pseudomonadota</taxon>
        <taxon>Gammaproteobacteria</taxon>
        <taxon>Chromatiales</taxon>
        <taxon>Ectothiorhodospiraceae</taxon>
        <taxon>Thioalbus</taxon>
    </lineage>
</organism>
<dbReference type="AlphaFoldDB" id="A0A369C175"/>
<dbReference type="SUPFAM" id="SSF52540">
    <property type="entry name" value="P-loop containing nucleoside triphosphate hydrolases"/>
    <property type="match status" value="1"/>
</dbReference>
<dbReference type="InterPro" id="IPR003439">
    <property type="entry name" value="ABC_transporter-like_ATP-bd"/>
</dbReference>
<dbReference type="InterPro" id="IPR050334">
    <property type="entry name" value="Molybdenum_import_ModC"/>
</dbReference>
<dbReference type="PANTHER" id="PTHR43514:SF4">
    <property type="entry name" value="ABC TRANSPORTER I FAMILY MEMBER 10"/>
    <property type="match status" value="1"/>
</dbReference>
<dbReference type="GO" id="GO:0016887">
    <property type="term" value="F:ATP hydrolysis activity"/>
    <property type="evidence" value="ECO:0007669"/>
    <property type="project" value="InterPro"/>
</dbReference>
<proteinExistence type="predicted"/>
<sequence>MTPEPNTPVLRFLDLHKSFDGRCLFRIPELSIHPGTCLLLKGRNGAGKSTLMKILAGLEAPDGGLVESGGERRPWHAARQLCRSQAIYVHQQPYLFDRSVEANVAYGLEQAGWPRRRIRATVGEALEWAGLSHLAGRNARTLSGGEKQRVTLTRARVLQPRLLLLDEPTASMDQAARDQTQALVRRLRDEGMGILISSHELQEMTPLADLILTLEEGRLRQEDDTPRRIRAVPLQPAMATALA</sequence>
<dbReference type="Gene3D" id="3.40.50.300">
    <property type="entry name" value="P-loop containing nucleotide triphosphate hydrolases"/>
    <property type="match status" value="1"/>
</dbReference>